<evidence type="ECO:0000313" key="2">
    <source>
        <dbReference type="Proteomes" id="UP000309997"/>
    </source>
</evidence>
<dbReference type="Proteomes" id="UP000309997">
    <property type="component" value="Unassembled WGS sequence"/>
</dbReference>
<accession>A0ACC4ANM2</accession>
<organism evidence="1 2">
    <name type="scientific">Populus alba</name>
    <name type="common">White poplar</name>
    <dbReference type="NCBI Taxonomy" id="43335"/>
    <lineage>
        <taxon>Eukaryota</taxon>
        <taxon>Viridiplantae</taxon>
        <taxon>Streptophyta</taxon>
        <taxon>Embryophyta</taxon>
        <taxon>Tracheophyta</taxon>
        <taxon>Spermatophyta</taxon>
        <taxon>Magnoliopsida</taxon>
        <taxon>eudicotyledons</taxon>
        <taxon>Gunneridae</taxon>
        <taxon>Pentapetalae</taxon>
        <taxon>rosids</taxon>
        <taxon>fabids</taxon>
        <taxon>Malpighiales</taxon>
        <taxon>Salicaceae</taxon>
        <taxon>Saliceae</taxon>
        <taxon>Populus</taxon>
    </lineage>
</organism>
<proteinExistence type="predicted"/>
<reference evidence="1 2" key="1">
    <citation type="journal article" date="2024" name="Plant Biotechnol. J.">
        <title>Genome and CRISPR/Cas9 system of a widespread forest tree (Populus alba) in the world.</title>
        <authorList>
            <person name="Liu Y.J."/>
            <person name="Jiang P.F."/>
            <person name="Han X.M."/>
            <person name="Li X.Y."/>
            <person name="Wang H.M."/>
            <person name="Wang Y.J."/>
            <person name="Wang X.X."/>
            <person name="Zeng Q.Y."/>
        </authorList>
    </citation>
    <scope>NUCLEOTIDE SEQUENCE [LARGE SCALE GENOMIC DNA]</scope>
    <source>
        <strain evidence="2">cv. PAL-ZL1</strain>
    </source>
</reference>
<comment type="caution">
    <text evidence="1">The sequence shown here is derived from an EMBL/GenBank/DDBJ whole genome shotgun (WGS) entry which is preliminary data.</text>
</comment>
<protein>
    <submittedName>
        <fullName evidence="1">Uncharacterized protein</fullName>
    </submittedName>
</protein>
<gene>
    <name evidence="1" type="ORF">D5086_030454</name>
</gene>
<dbReference type="EMBL" id="RCHU02000017">
    <property type="protein sequence ID" value="KAL3567803.1"/>
    <property type="molecule type" value="Genomic_DNA"/>
</dbReference>
<name>A0ACC4ANM2_POPAL</name>
<evidence type="ECO:0000313" key="1">
    <source>
        <dbReference type="EMBL" id="KAL3567803.1"/>
    </source>
</evidence>
<sequence length="69" mass="7616">MLRIVASTHLKSCQSVKPFAIYVLQSIEKSIPSTRKSESLDNYLLGQLGGLRSLLQESLDKSLLGRVVV</sequence>
<keyword evidence="2" id="KW-1185">Reference proteome</keyword>